<dbReference type="AlphaFoldDB" id="A0A1J6IPU3"/>
<sequence>MNNMKWRFKKAFVALSGEVNSPASQEGKLSAFCSKAKKQNNINIEDILIVDCESNIKLVKPMVNIDFARN</sequence>
<comment type="caution">
    <text evidence="1">The sequence shown here is derived from an EMBL/GenBank/DDBJ whole genome shotgun (WGS) entry which is preliminary data.</text>
</comment>
<evidence type="ECO:0000313" key="2">
    <source>
        <dbReference type="Proteomes" id="UP000187609"/>
    </source>
</evidence>
<dbReference type="Gramene" id="OIS97168">
    <property type="protein sequence ID" value="OIS97168"/>
    <property type="gene ID" value="A4A49_16088"/>
</dbReference>
<evidence type="ECO:0000313" key="1">
    <source>
        <dbReference type="EMBL" id="OIS97168.1"/>
    </source>
</evidence>
<proteinExistence type="predicted"/>
<dbReference type="EMBL" id="MJEQ01037193">
    <property type="protein sequence ID" value="OIS97168.1"/>
    <property type="molecule type" value="Genomic_DNA"/>
</dbReference>
<name>A0A1J6IPU3_NICAT</name>
<accession>A0A1J6IPU3</accession>
<organism evidence="1 2">
    <name type="scientific">Nicotiana attenuata</name>
    <name type="common">Coyote tobacco</name>
    <dbReference type="NCBI Taxonomy" id="49451"/>
    <lineage>
        <taxon>Eukaryota</taxon>
        <taxon>Viridiplantae</taxon>
        <taxon>Streptophyta</taxon>
        <taxon>Embryophyta</taxon>
        <taxon>Tracheophyta</taxon>
        <taxon>Spermatophyta</taxon>
        <taxon>Magnoliopsida</taxon>
        <taxon>eudicotyledons</taxon>
        <taxon>Gunneridae</taxon>
        <taxon>Pentapetalae</taxon>
        <taxon>asterids</taxon>
        <taxon>lamiids</taxon>
        <taxon>Solanales</taxon>
        <taxon>Solanaceae</taxon>
        <taxon>Nicotianoideae</taxon>
        <taxon>Nicotianeae</taxon>
        <taxon>Nicotiana</taxon>
    </lineage>
</organism>
<gene>
    <name evidence="1" type="ORF">A4A49_16088</name>
</gene>
<protein>
    <submittedName>
        <fullName evidence="1">Uncharacterized protein</fullName>
    </submittedName>
</protein>
<keyword evidence="2" id="KW-1185">Reference proteome</keyword>
<reference evidence="1" key="1">
    <citation type="submission" date="2016-11" db="EMBL/GenBank/DDBJ databases">
        <title>The genome of Nicotiana attenuata.</title>
        <authorList>
            <person name="Xu S."/>
            <person name="Brockmoeller T."/>
            <person name="Gaquerel E."/>
            <person name="Navarro A."/>
            <person name="Kuhl H."/>
            <person name="Gase K."/>
            <person name="Ling Z."/>
            <person name="Zhou W."/>
            <person name="Kreitzer C."/>
            <person name="Stanke M."/>
            <person name="Tang H."/>
            <person name="Lyons E."/>
            <person name="Pandey P."/>
            <person name="Pandey S.P."/>
            <person name="Timmermann B."/>
            <person name="Baldwin I.T."/>
        </authorList>
    </citation>
    <scope>NUCLEOTIDE SEQUENCE [LARGE SCALE GENOMIC DNA]</scope>
    <source>
        <strain evidence="1">UT</strain>
    </source>
</reference>
<dbReference type="Proteomes" id="UP000187609">
    <property type="component" value="Unassembled WGS sequence"/>
</dbReference>
<dbReference type="SMR" id="A0A1J6IPU3"/>